<dbReference type="Proteomes" id="UP000285060">
    <property type="component" value="Unassembled WGS sequence"/>
</dbReference>
<protein>
    <recommendedName>
        <fullName evidence="3">Anaphase-promoting complex subunit 4 WD40 domain-containing protein</fullName>
    </recommendedName>
</protein>
<comment type="caution">
    <text evidence="1">The sequence shown here is derived from an EMBL/GenBank/DDBJ whole genome shotgun (WGS) entry which is preliminary data.</text>
</comment>
<gene>
    <name evidence="1" type="ORF">DYB32_006200</name>
</gene>
<dbReference type="PANTHER" id="PTHR44464">
    <property type="entry name" value="WD REPEAT-CONTAINING PROTEIN 17"/>
    <property type="match status" value="1"/>
</dbReference>
<sequence length="300" mass="32863">MTASSHAAARIKFRQHRLLPSGCMQRKGFNVHVVGGDVHGKYFAFCSTLAVYVYDIKTLQLYRLLSTADNLAGLAWCMSQQYGHWLASVSLSRKVVVYDIETEQIVYDVLLPHHPVSFQWHPLSLQLIVATADPLGKTSSASTLLCWTIDHPNRSTALNTLRPHSTVLAGGSAVTVIRFNTAGTLAIGLEYVGLSSPFDNESCPSLRVLFHARNGCIVIYNEKDPTLRVLDKKKIKKQTAPASPSASNAIIDLQWDGLSTIYLLVATRDGHCALWEVTDVTGAPLHSFDKQGSGTSAISW</sequence>
<dbReference type="InterPro" id="IPR036322">
    <property type="entry name" value="WD40_repeat_dom_sf"/>
</dbReference>
<dbReference type="InterPro" id="IPR015943">
    <property type="entry name" value="WD40/YVTN_repeat-like_dom_sf"/>
</dbReference>
<dbReference type="Gene3D" id="2.130.10.10">
    <property type="entry name" value="YVTN repeat-like/Quinoprotein amine dehydrogenase"/>
    <property type="match status" value="2"/>
</dbReference>
<reference evidence="1 2" key="1">
    <citation type="submission" date="2018-08" db="EMBL/GenBank/DDBJ databases">
        <title>Aphanomyces genome sequencing and annotation.</title>
        <authorList>
            <person name="Minardi D."/>
            <person name="Oidtmann B."/>
            <person name="Van Der Giezen M."/>
            <person name="Studholme D.J."/>
        </authorList>
    </citation>
    <scope>NUCLEOTIDE SEQUENCE [LARGE SCALE GENOMIC DNA]</scope>
    <source>
        <strain evidence="1 2">NJM0002</strain>
    </source>
</reference>
<dbReference type="VEuPathDB" id="FungiDB:H310_10340"/>
<keyword evidence="2" id="KW-1185">Reference proteome</keyword>
<organism evidence="1 2">
    <name type="scientific">Aphanomyces invadans</name>
    <dbReference type="NCBI Taxonomy" id="157072"/>
    <lineage>
        <taxon>Eukaryota</taxon>
        <taxon>Sar</taxon>
        <taxon>Stramenopiles</taxon>
        <taxon>Oomycota</taxon>
        <taxon>Saprolegniomycetes</taxon>
        <taxon>Saprolegniales</taxon>
        <taxon>Verrucalvaceae</taxon>
        <taxon>Aphanomyces</taxon>
    </lineage>
</organism>
<evidence type="ECO:0000313" key="2">
    <source>
        <dbReference type="Proteomes" id="UP000285060"/>
    </source>
</evidence>
<accession>A0A418ASA7</accession>
<evidence type="ECO:0000313" key="1">
    <source>
        <dbReference type="EMBL" id="RHY28146.1"/>
    </source>
</evidence>
<dbReference type="SUPFAM" id="SSF50978">
    <property type="entry name" value="WD40 repeat-like"/>
    <property type="match status" value="1"/>
</dbReference>
<dbReference type="EMBL" id="QUSY01000636">
    <property type="protein sequence ID" value="RHY28146.1"/>
    <property type="molecule type" value="Genomic_DNA"/>
</dbReference>
<dbReference type="AlphaFoldDB" id="A0A418ASA7"/>
<name>A0A418ASA7_9STRA</name>
<proteinExistence type="predicted"/>
<evidence type="ECO:0008006" key="3">
    <source>
        <dbReference type="Google" id="ProtNLM"/>
    </source>
</evidence>
<dbReference type="PANTHER" id="PTHR44464:SF1">
    <property type="entry name" value="WD REPEAT-CONTAINING PROTEIN 17"/>
    <property type="match status" value="1"/>
</dbReference>